<comment type="caution">
    <text evidence="1">The sequence shown here is derived from an EMBL/GenBank/DDBJ whole genome shotgun (WGS) entry which is preliminary data.</text>
</comment>
<sequence>MAGFRKFAVSSRGFTGKAAKKRRPPTGVPFLFFRDASSRYGNPVLVFSENIVRQRNFLLILLRKKPQSKRDSETGFSSLFPGSVHSERKDVYPRLVSGGTFSRNRPS</sequence>
<dbReference type="AlphaFoldDB" id="A0A3E0K5G7"/>
<protein>
    <submittedName>
        <fullName evidence="1">Uncharacterized protein</fullName>
    </submittedName>
</protein>
<proteinExistence type="predicted"/>
<evidence type="ECO:0000313" key="1">
    <source>
        <dbReference type="EMBL" id="REJ29325.1"/>
    </source>
</evidence>
<organism evidence="1 2">
    <name type="scientific">Caldibacillus debilis</name>
    <dbReference type="NCBI Taxonomy" id="301148"/>
    <lineage>
        <taxon>Bacteria</taxon>
        <taxon>Bacillati</taxon>
        <taxon>Bacillota</taxon>
        <taxon>Bacilli</taxon>
        <taxon>Bacillales</taxon>
        <taxon>Bacillaceae</taxon>
        <taxon>Caldibacillus</taxon>
    </lineage>
</organism>
<name>A0A3E0K5G7_9BACI</name>
<evidence type="ECO:0000313" key="2">
    <source>
        <dbReference type="Proteomes" id="UP000257014"/>
    </source>
</evidence>
<accession>A0A3E0K5G7</accession>
<reference evidence="1 2" key="1">
    <citation type="submission" date="2018-03" db="EMBL/GenBank/DDBJ databases">
        <authorList>
            <person name="Keele B.F."/>
        </authorList>
    </citation>
    <scope>NUCLEOTIDE SEQUENCE [LARGE SCALE GENOMIC DNA]</scope>
    <source>
        <strain evidence="1">ZCTH4_d</strain>
    </source>
</reference>
<gene>
    <name evidence="1" type="ORF">C6P37_05040</name>
</gene>
<dbReference type="EMBL" id="QEWE01000014">
    <property type="protein sequence ID" value="REJ29325.1"/>
    <property type="molecule type" value="Genomic_DNA"/>
</dbReference>
<dbReference type="Proteomes" id="UP000257014">
    <property type="component" value="Unassembled WGS sequence"/>
</dbReference>